<feature type="compositionally biased region" description="Basic residues" evidence="10">
    <location>
        <begin position="406"/>
        <end position="419"/>
    </location>
</feature>
<keyword evidence="14" id="KW-1185">Reference proteome</keyword>
<dbReference type="OrthoDB" id="6365676at2759"/>
<feature type="region of interest" description="Disordered" evidence="10">
    <location>
        <begin position="15"/>
        <end position="54"/>
    </location>
</feature>
<dbReference type="SUPFAM" id="SSF54695">
    <property type="entry name" value="POZ domain"/>
    <property type="match status" value="1"/>
</dbReference>
<feature type="compositionally biased region" description="Acidic residues" evidence="10">
    <location>
        <begin position="305"/>
        <end position="314"/>
    </location>
</feature>
<dbReference type="EMBL" id="JAAKFY010000015">
    <property type="protein sequence ID" value="KAF3845576.1"/>
    <property type="molecule type" value="Genomic_DNA"/>
</dbReference>
<sequence>MKRVAMKRAAMKRALLHEPQRLHRCPPGEGDPDPPVPVPVSPLPSSSDSDPLDPWEDVREAVPVADEVLQPGSLHLQDLASNRLHGDVCGQRARSQARAVYDDRLHSHLMVVNACPNRCSGNLTISRSVMILNPSTRSDQYGVLSSGTSRKICQLQEEQEEDLKMSPASNRSSIRSLHSHSHQQSILGKLNTFRQQDLLCDVTLQVHDEAFRAHKALLAASSDHFLFLFTSKPQSVYRLQDVSAETLSNVLQFIYSAQVCVEEDKVCVEEDNKVCVEDDVTQQLLAAAKLLQVSELITALSERSADEEKDDQSELQEVGVPKVQEVSKRKRGRPSKTDLQKEDSETADVLHEDEVTDVLHEDEVTDVLHEDEVTDVLHEDEVTDVLHEDAESESKDDADFNPVSRQSKRKIRPPVKYKSYRVSGEETGSREPGKRGRKRKYPDTEARCEDCGKVFKNHLFLKIHQRTHTAFTQKHTLLVHQRSHSGEKPFICNVCSKSLSTKHALQEHMHLHQGEKPFGCDKCGKTFTQKRQLKSHYRVHTGKSLPECAQCHHKFMDTAQLKKHLRTHTGEICDDINDVVQVRSVMILMMLFR</sequence>
<feature type="region of interest" description="Disordered" evidence="10">
    <location>
        <begin position="303"/>
        <end position="442"/>
    </location>
</feature>
<dbReference type="PROSITE" id="PS00028">
    <property type="entry name" value="ZINC_FINGER_C2H2_1"/>
    <property type="match status" value="4"/>
</dbReference>
<feature type="domain" description="C2H2-type" evidence="12">
    <location>
        <begin position="546"/>
        <end position="571"/>
    </location>
</feature>
<name>A0A7J5Y806_DISMA</name>
<feature type="domain" description="BTB" evidence="11">
    <location>
        <begin position="200"/>
        <end position="263"/>
    </location>
</feature>
<evidence type="ECO:0000256" key="10">
    <source>
        <dbReference type="SAM" id="MobiDB-lite"/>
    </source>
</evidence>
<dbReference type="PANTHER" id="PTHR24394">
    <property type="entry name" value="ZINC FINGER PROTEIN"/>
    <property type="match status" value="1"/>
</dbReference>
<accession>A0A7J5Y806</accession>
<evidence type="ECO:0000256" key="2">
    <source>
        <dbReference type="ARBA" id="ARBA00022723"/>
    </source>
</evidence>
<keyword evidence="4 9" id="KW-0863">Zinc-finger</keyword>
<dbReference type="FunFam" id="3.30.160.60:FF:001177">
    <property type="entry name" value="Zinc finger protein 33A"/>
    <property type="match status" value="1"/>
</dbReference>
<dbReference type="GO" id="GO:0000981">
    <property type="term" value="F:DNA-binding transcription factor activity, RNA polymerase II-specific"/>
    <property type="evidence" value="ECO:0007669"/>
    <property type="project" value="TreeGrafter"/>
</dbReference>
<organism evidence="13 14">
    <name type="scientific">Dissostichus mawsoni</name>
    <name type="common">Antarctic cod</name>
    <dbReference type="NCBI Taxonomy" id="36200"/>
    <lineage>
        <taxon>Eukaryota</taxon>
        <taxon>Metazoa</taxon>
        <taxon>Chordata</taxon>
        <taxon>Craniata</taxon>
        <taxon>Vertebrata</taxon>
        <taxon>Euteleostomi</taxon>
        <taxon>Actinopterygii</taxon>
        <taxon>Neopterygii</taxon>
        <taxon>Teleostei</taxon>
        <taxon>Neoteleostei</taxon>
        <taxon>Acanthomorphata</taxon>
        <taxon>Eupercaria</taxon>
        <taxon>Perciformes</taxon>
        <taxon>Notothenioidei</taxon>
        <taxon>Nototheniidae</taxon>
        <taxon>Dissostichus</taxon>
    </lineage>
</organism>
<dbReference type="InterPro" id="IPR013087">
    <property type="entry name" value="Znf_C2H2_type"/>
</dbReference>
<comment type="subcellular location">
    <subcellularLocation>
        <location evidence="1">Nucleus</location>
    </subcellularLocation>
</comment>
<keyword evidence="5" id="KW-0862">Zinc</keyword>
<evidence type="ECO:0000256" key="4">
    <source>
        <dbReference type="ARBA" id="ARBA00022771"/>
    </source>
</evidence>
<dbReference type="GO" id="GO:0008270">
    <property type="term" value="F:zinc ion binding"/>
    <property type="evidence" value="ECO:0007669"/>
    <property type="project" value="UniProtKB-KW"/>
</dbReference>
<dbReference type="Gene3D" id="3.30.160.60">
    <property type="entry name" value="Classic Zinc Finger"/>
    <property type="match status" value="5"/>
</dbReference>
<dbReference type="Pfam" id="PF00096">
    <property type="entry name" value="zf-C2H2"/>
    <property type="match status" value="3"/>
</dbReference>
<feature type="compositionally biased region" description="Basic and acidic residues" evidence="10">
    <location>
        <begin position="335"/>
        <end position="398"/>
    </location>
</feature>
<evidence type="ECO:0000256" key="5">
    <source>
        <dbReference type="ARBA" id="ARBA00022833"/>
    </source>
</evidence>
<evidence type="ECO:0000256" key="6">
    <source>
        <dbReference type="ARBA" id="ARBA00023015"/>
    </source>
</evidence>
<feature type="domain" description="C2H2-type" evidence="12">
    <location>
        <begin position="490"/>
        <end position="517"/>
    </location>
</feature>
<keyword evidence="2" id="KW-0479">Metal-binding</keyword>
<feature type="domain" description="C2H2-type" evidence="12">
    <location>
        <begin position="446"/>
        <end position="473"/>
    </location>
</feature>
<dbReference type="GO" id="GO:0005634">
    <property type="term" value="C:nucleus"/>
    <property type="evidence" value="ECO:0007669"/>
    <property type="project" value="UniProtKB-SubCell"/>
</dbReference>
<gene>
    <name evidence="13" type="ORF">F7725_008739</name>
</gene>
<keyword evidence="6" id="KW-0805">Transcription regulation</keyword>
<keyword evidence="7" id="KW-0804">Transcription</keyword>
<feature type="compositionally biased region" description="Basic and acidic residues" evidence="10">
    <location>
        <begin position="423"/>
        <end position="434"/>
    </location>
</feature>
<evidence type="ECO:0008006" key="15">
    <source>
        <dbReference type="Google" id="ProtNLM"/>
    </source>
</evidence>
<dbReference type="PROSITE" id="PS50097">
    <property type="entry name" value="BTB"/>
    <property type="match status" value="1"/>
</dbReference>
<evidence type="ECO:0000256" key="1">
    <source>
        <dbReference type="ARBA" id="ARBA00004123"/>
    </source>
</evidence>
<protein>
    <recommendedName>
        <fullName evidence="15">Zinc finger and BTB domain-containing protein 24</fullName>
    </recommendedName>
</protein>
<evidence type="ECO:0000256" key="9">
    <source>
        <dbReference type="PROSITE-ProRule" id="PRU00042"/>
    </source>
</evidence>
<feature type="domain" description="C2H2-type" evidence="12">
    <location>
        <begin position="518"/>
        <end position="545"/>
    </location>
</feature>
<dbReference type="Gene3D" id="3.30.710.10">
    <property type="entry name" value="Potassium Channel Kv1.1, Chain A"/>
    <property type="match status" value="1"/>
</dbReference>
<dbReference type="SMART" id="SM00225">
    <property type="entry name" value="BTB"/>
    <property type="match status" value="1"/>
</dbReference>
<dbReference type="PANTHER" id="PTHR24394:SF48">
    <property type="entry name" value="ZINC FINGER PROTEIN 771"/>
    <property type="match status" value="1"/>
</dbReference>
<evidence type="ECO:0000259" key="11">
    <source>
        <dbReference type="PROSITE" id="PS50097"/>
    </source>
</evidence>
<evidence type="ECO:0000313" key="13">
    <source>
        <dbReference type="EMBL" id="KAF3845576.1"/>
    </source>
</evidence>
<dbReference type="InterPro" id="IPR000210">
    <property type="entry name" value="BTB/POZ_dom"/>
</dbReference>
<proteinExistence type="predicted"/>
<evidence type="ECO:0000259" key="12">
    <source>
        <dbReference type="PROSITE" id="PS50157"/>
    </source>
</evidence>
<dbReference type="Pfam" id="PF00651">
    <property type="entry name" value="BTB"/>
    <property type="match status" value="1"/>
</dbReference>
<keyword evidence="8" id="KW-0539">Nucleus</keyword>
<dbReference type="InterPro" id="IPR011333">
    <property type="entry name" value="SKP1/BTB/POZ_sf"/>
</dbReference>
<comment type="caution">
    <text evidence="13">The sequence shown here is derived from an EMBL/GenBank/DDBJ whole genome shotgun (WGS) entry which is preliminary data.</text>
</comment>
<dbReference type="SMART" id="SM00355">
    <property type="entry name" value="ZnF_C2H2"/>
    <property type="match status" value="4"/>
</dbReference>
<evidence type="ECO:0000313" key="14">
    <source>
        <dbReference type="Proteomes" id="UP000518266"/>
    </source>
</evidence>
<dbReference type="SUPFAM" id="SSF57667">
    <property type="entry name" value="beta-beta-alpha zinc fingers"/>
    <property type="match status" value="3"/>
</dbReference>
<dbReference type="AlphaFoldDB" id="A0A7J5Y806"/>
<dbReference type="PROSITE" id="PS50157">
    <property type="entry name" value="ZINC_FINGER_C2H2_2"/>
    <property type="match status" value="4"/>
</dbReference>
<dbReference type="FunFam" id="3.30.160.60:FF:000624">
    <property type="entry name" value="zinc finger protein 697"/>
    <property type="match status" value="1"/>
</dbReference>
<keyword evidence="3" id="KW-0677">Repeat</keyword>
<evidence type="ECO:0000256" key="7">
    <source>
        <dbReference type="ARBA" id="ARBA00023163"/>
    </source>
</evidence>
<evidence type="ECO:0000256" key="8">
    <source>
        <dbReference type="ARBA" id="ARBA00023242"/>
    </source>
</evidence>
<dbReference type="InterPro" id="IPR036236">
    <property type="entry name" value="Znf_C2H2_sf"/>
</dbReference>
<evidence type="ECO:0000256" key="3">
    <source>
        <dbReference type="ARBA" id="ARBA00022737"/>
    </source>
</evidence>
<reference evidence="13 14" key="1">
    <citation type="submission" date="2020-03" db="EMBL/GenBank/DDBJ databases">
        <title>Dissostichus mawsoni Genome sequencing and assembly.</title>
        <authorList>
            <person name="Park H."/>
        </authorList>
    </citation>
    <scope>NUCLEOTIDE SEQUENCE [LARGE SCALE GENOMIC DNA]</scope>
    <source>
        <strain evidence="13">DM0001</strain>
        <tissue evidence="13">Muscle</tissue>
    </source>
</reference>
<feature type="compositionally biased region" description="Pro residues" evidence="10">
    <location>
        <begin position="33"/>
        <end position="42"/>
    </location>
</feature>
<dbReference type="Proteomes" id="UP000518266">
    <property type="component" value="Unassembled WGS sequence"/>
</dbReference>